<evidence type="ECO:0000313" key="2">
    <source>
        <dbReference type="Proteomes" id="UP000663868"/>
    </source>
</evidence>
<dbReference type="Proteomes" id="UP000663868">
    <property type="component" value="Unassembled WGS sequence"/>
</dbReference>
<accession>A0A819TYG2</accession>
<gene>
    <name evidence="1" type="ORF">KXQ929_LOCUS33705</name>
</gene>
<proteinExistence type="predicted"/>
<comment type="caution">
    <text evidence="1">The sequence shown here is derived from an EMBL/GenBank/DDBJ whole genome shotgun (WGS) entry which is preliminary data.</text>
</comment>
<dbReference type="EMBL" id="CAJOBB010004383">
    <property type="protein sequence ID" value="CAF4086742.1"/>
    <property type="molecule type" value="Genomic_DNA"/>
</dbReference>
<sequence length="198" mass="22303">MFGSLPIIESKVTALMQTTCGIQPDEWCCSLYSQCGTFGGCIKYTTTKSRPSSRTEFNVLRVFIGMLVSYCIYNACMPSKKQYNPVTGISTFTVSQQSSIPQADHIPMNFMVTRENIMSLNLRDLDTQSTNSEILREHDRRTGLDTIIVMSFEQQPSTPPPAYDELSLHDSMAIEQQSLLPPTYANFIQNTNESERTI</sequence>
<evidence type="ECO:0000313" key="1">
    <source>
        <dbReference type="EMBL" id="CAF4086742.1"/>
    </source>
</evidence>
<protein>
    <submittedName>
        <fullName evidence="1">Uncharacterized protein</fullName>
    </submittedName>
</protein>
<dbReference type="AlphaFoldDB" id="A0A819TYG2"/>
<reference evidence="1" key="1">
    <citation type="submission" date="2021-02" db="EMBL/GenBank/DDBJ databases">
        <authorList>
            <person name="Nowell W R."/>
        </authorList>
    </citation>
    <scope>NUCLEOTIDE SEQUENCE</scope>
</reference>
<organism evidence="1 2">
    <name type="scientific">Adineta steineri</name>
    <dbReference type="NCBI Taxonomy" id="433720"/>
    <lineage>
        <taxon>Eukaryota</taxon>
        <taxon>Metazoa</taxon>
        <taxon>Spiralia</taxon>
        <taxon>Gnathifera</taxon>
        <taxon>Rotifera</taxon>
        <taxon>Eurotatoria</taxon>
        <taxon>Bdelloidea</taxon>
        <taxon>Adinetida</taxon>
        <taxon>Adinetidae</taxon>
        <taxon>Adineta</taxon>
    </lineage>
</organism>
<name>A0A819TYG2_9BILA</name>